<dbReference type="GO" id="GO:0006511">
    <property type="term" value="P:ubiquitin-dependent protein catabolic process"/>
    <property type="evidence" value="ECO:0007669"/>
    <property type="project" value="InterPro"/>
</dbReference>
<dbReference type="InterPro" id="IPR055417">
    <property type="entry name" value="UFD1_N1"/>
</dbReference>
<keyword evidence="2" id="KW-0833">Ubl conjugation pathway</keyword>
<dbReference type="EnsemblProtists" id="EKX53554">
    <property type="protein sequence ID" value="EKX53554"/>
    <property type="gene ID" value="GUITHDRAFT_160865"/>
</dbReference>
<dbReference type="Gene3D" id="3.10.20.90">
    <property type="entry name" value="Phosphatidylinositol 3-kinase Catalytic Subunit, Chain A, domain 1"/>
    <property type="match status" value="1"/>
</dbReference>
<dbReference type="SUPFAM" id="SSF54236">
    <property type="entry name" value="Ubiquitin-like"/>
    <property type="match status" value="1"/>
</dbReference>
<dbReference type="eggNOG" id="KOG1816">
    <property type="taxonomic scope" value="Eukaryota"/>
</dbReference>
<feature type="compositionally biased region" description="Basic and acidic residues" evidence="3">
    <location>
        <begin position="290"/>
        <end position="313"/>
    </location>
</feature>
<evidence type="ECO:0000313" key="5">
    <source>
        <dbReference type="EMBL" id="EKX53554.1"/>
    </source>
</evidence>
<dbReference type="HOGENOM" id="CLU_039799_1_0_1"/>
<reference evidence="7" key="2">
    <citation type="submission" date="2012-11" db="EMBL/GenBank/DDBJ databases">
        <authorList>
            <person name="Kuo A."/>
            <person name="Curtis B.A."/>
            <person name="Tanifuji G."/>
            <person name="Burki F."/>
            <person name="Gruber A."/>
            <person name="Irimia M."/>
            <person name="Maruyama S."/>
            <person name="Arias M.C."/>
            <person name="Ball S.G."/>
            <person name="Gile G.H."/>
            <person name="Hirakawa Y."/>
            <person name="Hopkins J.F."/>
            <person name="Rensing S.A."/>
            <person name="Schmutz J."/>
            <person name="Symeonidi A."/>
            <person name="Elias M."/>
            <person name="Eveleigh R.J."/>
            <person name="Herman E.K."/>
            <person name="Klute M.J."/>
            <person name="Nakayama T."/>
            <person name="Obornik M."/>
            <person name="Reyes-Prieto A."/>
            <person name="Armbrust E.V."/>
            <person name="Aves S.J."/>
            <person name="Beiko R.G."/>
            <person name="Coutinho P."/>
            <person name="Dacks J.B."/>
            <person name="Durnford D.G."/>
            <person name="Fast N.M."/>
            <person name="Green B.R."/>
            <person name="Grisdale C."/>
            <person name="Hempe F."/>
            <person name="Henrissat B."/>
            <person name="Hoppner M.P."/>
            <person name="Ishida K.-I."/>
            <person name="Kim E."/>
            <person name="Koreny L."/>
            <person name="Kroth P.G."/>
            <person name="Liu Y."/>
            <person name="Malik S.-B."/>
            <person name="Maier U.G."/>
            <person name="McRose D."/>
            <person name="Mock T."/>
            <person name="Neilson J.A."/>
            <person name="Onodera N.T."/>
            <person name="Poole A.M."/>
            <person name="Pritham E.J."/>
            <person name="Richards T.A."/>
            <person name="Rocap G."/>
            <person name="Roy S.W."/>
            <person name="Sarai C."/>
            <person name="Schaack S."/>
            <person name="Shirato S."/>
            <person name="Slamovits C.H."/>
            <person name="Spencer D.F."/>
            <person name="Suzuki S."/>
            <person name="Worden A.Z."/>
            <person name="Zauner S."/>
            <person name="Barry K."/>
            <person name="Bell C."/>
            <person name="Bharti A.K."/>
            <person name="Crow J.A."/>
            <person name="Grimwood J."/>
            <person name="Kramer R."/>
            <person name="Lindquist E."/>
            <person name="Lucas S."/>
            <person name="Salamov A."/>
            <person name="McFadden G.I."/>
            <person name="Lane C.E."/>
            <person name="Keeling P.J."/>
            <person name="Gray M.W."/>
            <person name="Grigoriev I.V."/>
            <person name="Archibald J.M."/>
        </authorList>
    </citation>
    <scope>NUCLEOTIDE SEQUENCE</scope>
    <source>
        <strain evidence="7">CCMP2712</strain>
    </source>
</reference>
<feature type="compositionally biased region" description="Basic and acidic residues" evidence="3">
    <location>
        <begin position="12"/>
        <end position="27"/>
    </location>
</feature>
<evidence type="ECO:0000259" key="4">
    <source>
        <dbReference type="PROSITE" id="PS50033"/>
    </source>
</evidence>
<feature type="domain" description="UBX" evidence="4">
    <location>
        <begin position="330"/>
        <end position="392"/>
    </location>
</feature>
<dbReference type="PaxDb" id="55529-EKX53554"/>
<feature type="region of interest" description="Disordered" evidence="3">
    <location>
        <begin position="1"/>
        <end position="27"/>
    </location>
</feature>
<dbReference type="GO" id="GO:0031593">
    <property type="term" value="F:polyubiquitin modification-dependent protein binding"/>
    <property type="evidence" value="ECO:0007669"/>
    <property type="project" value="TreeGrafter"/>
</dbReference>
<dbReference type="STRING" id="905079.L1JYY3"/>
<sequence>MDLDLNKAASRLKKEQKSLQEKEKERKLKEKKIQEEVRRKNQELEEQAKRRREEILKKEAELEAEKQKQYEKTGGVDFVETYRAVVLAREEWSHSDRVTLPPSALNALQFKGAIDVGGPLFFELTTKEGGRTHCGVLEFVAEEETIGIPPKVQMCLGAVTEANETIEGGFSTRIQTKYVRLPKGESVSLQPRNKSFSDYMSSLDMKQSKPVYDSSRGKWVLPGLEGVLHTALQGLSTLTVGDVVKVVHNDKEFELQVLQLQPEDAVMLVDTDIQVDITPSKAEVDEMEAEEARKRREAEENEKKERIIADRKKSAQSRLTPEPAGNEAEEACQMSLIAVKLPNGKRIQRRFLRSSTLQNLFDFIDAESDFACPKYNVCTAFPRKRGHGSTNF</sequence>
<dbReference type="Gene3D" id="2.40.40.50">
    <property type="entry name" value="Ubiquitin fusion degradation protein UFD1, N-terminal domain"/>
    <property type="match status" value="1"/>
</dbReference>
<dbReference type="InterPro" id="IPR055418">
    <property type="entry name" value="UFD1_N2"/>
</dbReference>
<comment type="similarity">
    <text evidence="1">Belongs to the UFD1 family.</text>
</comment>
<evidence type="ECO:0000313" key="7">
    <source>
        <dbReference type="Proteomes" id="UP000011087"/>
    </source>
</evidence>
<dbReference type="Pfam" id="PF24842">
    <property type="entry name" value="UFD1_N2"/>
    <property type="match status" value="1"/>
</dbReference>
<dbReference type="CDD" id="cd01767">
    <property type="entry name" value="UBX"/>
    <property type="match status" value="1"/>
</dbReference>
<proteinExistence type="inferred from homology"/>
<reference evidence="5 7" key="1">
    <citation type="journal article" date="2012" name="Nature">
        <title>Algal genomes reveal evolutionary mosaicism and the fate of nucleomorphs.</title>
        <authorList>
            <consortium name="DOE Joint Genome Institute"/>
            <person name="Curtis B.A."/>
            <person name="Tanifuji G."/>
            <person name="Burki F."/>
            <person name="Gruber A."/>
            <person name="Irimia M."/>
            <person name="Maruyama S."/>
            <person name="Arias M.C."/>
            <person name="Ball S.G."/>
            <person name="Gile G.H."/>
            <person name="Hirakawa Y."/>
            <person name="Hopkins J.F."/>
            <person name="Kuo A."/>
            <person name="Rensing S.A."/>
            <person name="Schmutz J."/>
            <person name="Symeonidi A."/>
            <person name="Elias M."/>
            <person name="Eveleigh R.J."/>
            <person name="Herman E.K."/>
            <person name="Klute M.J."/>
            <person name="Nakayama T."/>
            <person name="Obornik M."/>
            <person name="Reyes-Prieto A."/>
            <person name="Armbrust E.V."/>
            <person name="Aves S.J."/>
            <person name="Beiko R.G."/>
            <person name="Coutinho P."/>
            <person name="Dacks J.B."/>
            <person name="Durnford D.G."/>
            <person name="Fast N.M."/>
            <person name="Green B.R."/>
            <person name="Grisdale C.J."/>
            <person name="Hempel F."/>
            <person name="Henrissat B."/>
            <person name="Hoppner M.P."/>
            <person name="Ishida K."/>
            <person name="Kim E."/>
            <person name="Koreny L."/>
            <person name="Kroth P.G."/>
            <person name="Liu Y."/>
            <person name="Malik S.B."/>
            <person name="Maier U.G."/>
            <person name="McRose D."/>
            <person name="Mock T."/>
            <person name="Neilson J.A."/>
            <person name="Onodera N.T."/>
            <person name="Poole A.M."/>
            <person name="Pritham E.J."/>
            <person name="Richards T.A."/>
            <person name="Rocap G."/>
            <person name="Roy S.W."/>
            <person name="Sarai C."/>
            <person name="Schaack S."/>
            <person name="Shirato S."/>
            <person name="Slamovits C.H."/>
            <person name="Spencer D.F."/>
            <person name="Suzuki S."/>
            <person name="Worden A.Z."/>
            <person name="Zauner S."/>
            <person name="Barry K."/>
            <person name="Bell C."/>
            <person name="Bharti A.K."/>
            <person name="Crow J.A."/>
            <person name="Grimwood J."/>
            <person name="Kramer R."/>
            <person name="Lindquist E."/>
            <person name="Lucas S."/>
            <person name="Salamov A."/>
            <person name="McFadden G.I."/>
            <person name="Lane C.E."/>
            <person name="Keeling P.J."/>
            <person name="Gray M.W."/>
            <person name="Grigoriev I.V."/>
            <person name="Archibald J.M."/>
        </authorList>
    </citation>
    <scope>NUCLEOTIDE SEQUENCE</scope>
    <source>
        <strain evidence="5 7">CCMP2712</strain>
    </source>
</reference>
<dbReference type="GO" id="GO:0036503">
    <property type="term" value="P:ERAD pathway"/>
    <property type="evidence" value="ECO:0007669"/>
    <property type="project" value="TreeGrafter"/>
</dbReference>
<evidence type="ECO:0000256" key="1">
    <source>
        <dbReference type="ARBA" id="ARBA00006043"/>
    </source>
</evidence>
<dbReference type="PROSITE" id="PS50033">
    <property type="entry name" value="UBX"/>
    <property type="match status" value="1"/>
</dbReference>
<dbReference type="InterPro" id="IPR029071">
    <property type="entry name" value="Ubiquitin-like_domsf"/>
</dbReference>
<dbReference type="GeneID" id="17310376"/>
<dbReference type="PANTHER" id="PTHR12555">
    <property type="entry name" value="UBIQUITIN FUSION DEGRADATON PROTEIN 1"/>
    <property type="match status" value="1"/>
</dbReference>
<reference evidence="6" key="3">
    <citation type="submission" date="2015-06" db="UniProtKB">
        <authorList>
            <consortium name="EnsemblProtists"/>
        </authorList>
    </citation>
    <scope>IDENTIFICATION</scope>
</reference>
<dbReference type="PANTHER" id="PTHR12555:SF13">
    <property type="entry name" value="UBIQUITIN RECOGNITION FACTOR IN ER-ASSOCIATED DEGRADATION PROTEIN 1"/>
    <property type="match status" value="1"/>
</dbReference>
<protein>
    <recommendedName>
        <fullName evidence="4">UBX domain-containing protein</fullName>
    </recommendedName>
</protein>
<evidence type="ECO:0000313" key="6">
    <source>
        <dbReference type="EnsemblProtists" id="EKX53554"/>
    </source>
</evidence>
<dbReference type="OrthoDB" id="422728at2759"/>
<dbReference type="GO" id="GO:0034098">
    <property type="term" value="C:VCP-NPL4-UFD1 AAA ATPase complex"/>
    <property type="evidence" value="ECO:0007669"/>
    <property type="project" value="TreeGrafter"/>
</dbReference>
<keyword evidence="7" id="KW-1185">Reference proteome</keyword>
<dbReference type="KEGG" id="gtt:GUITHDRAFT_160865"/>
<gene>
    <name evidence="5" type="ORF">GUITHDRAFT_160865</name>
</gene>
<dbReference type="RefSeq" id="XP_005840534.1">
    <property type="nucleotide sequence ID" value="XM_005840477.1"/>
</dbReference>
<dbReference type="Pfam" id="PF00789">
    <property type="entry name" value="UBX"/>
    <property type="match status" value="1"/>
</dbReference>
<evidence type="ECO:0000256" key="2">
    <source>
        <dbReference type="ARBA" id="ARBA00022786"/>
    </source>
</evidence>
<evidence type="ECO:0000256" key="3">
    <source>
        <dbReference type="SAM" id="MobiDB-lite"/>
    </source>
</evidence>
<dbReference type="AlphaFoldDB" id="L1JYY3"/>
<accession>L1JYY3</accession>
<dbReference type="OMA" id="MSHGFHE"/>
<dbReference type="InterPro" id="IPR004854">
    <property type="entry name" value="Ufd1-like"/>
</dbReference>
<organism evidence="5">
    <name type="scientific">Guillardia theta (strain CCMP2712)</name>
    <name type="common">Cryptophyte</name>
    <dbReference type="NCBI Taxonomy" id="905079"/>
    <lineage>
        <taxon>Eukaryota</taxon>
        <taxon>Cryptophyceae</taxon>
        <taxon>Pyrenomonadales</taxon>
        <taxon>Geminigeraceae</taxon>
        <taxon>Guillardia</taxon>
    </lineage>
</organism>
<dbReference type="EMBL" id="JH992969">
    <property type="protein sequence ID" value="EKX53554.1"/>
    <property type="molecule type" value="Genomic_DNA"/>
</dbReference>
<dbReference type="InterPro" id="IPR001012">
    <property type="entry name" value="UBX_dom"/>
</dbReference>
<dbReference type="InterPro" id="IPR042299">
    <property type="entry name" value="Ufd1-like_Nn"/>
</dbReference>
<feature type="region of interest" description="Disordered" evidence="3">
    <location>
        <begin position="282"/>
        <end position="327"/>
    </location>
</feature>
<dbReference type="Gene3D" id="3.10.330.10">
    <property type="match status" value="1"/>
</dbReference>
<dbReference type="Pfam" id="PF03152">
    <property type="entry name" value="UFD1_N1"/>
    <property type="match status" value="1"/>
</dbReference>
<dbReference type="Proteomes" id="UP000011087">
    <property type="component" value="Unassembled WGS sequence"/>
</dbReference>
<name>L1JYY3_GUITC</name>